<feature type="domain" description="P-type ATPase A" evidence="10">
    <location>
        <begin position="744"/>
        <end position="849"/>
    </location>
</feature>
<name>A0A132PJJ4_9MYCO</name>
<keyword evidence="5" id="KW-1133">Transmembrane helix</keyword>
<dbReference type="PANTHER" id="PTHR42861">
    <property type="entry name" value="CALCIUM-TRANSPORTING ATPASE"/>
    <property type="match status" value="1"/>
</dbReference>
<reference evidence="12 13" key="1">
    <citation type="submission" date="2015-07" db="EMBL/GenBank/DDBJ databases">
        <title>A draft genome sequence of Mycobacterium wolinskyi.</title>
        <authorList>
            <person name="de Man T.J."/>
            <person name="Perry K.A."/>
            <person name="Coulliette A.D."/>
            <person name="Jensen B."/>
            <person name="Toney N.C."/>
            <person name="Limbago B.M."/>
            <person name="Noble-Wang J."/>
        </authorList>
    </citation>
    <scope>NUCLEOTIDE SEQUENCE [LARGE SCALE GENOMIC DNA]</scope>
    <source>
        <strain evidence="12 13">CDC_01</strain>
    </source>
</reference>
<dbReference type="SFLD" id="SFLDF00027">
    <property type="entry name" value="p-type_atpase"/>
    <property type="match status" value="1"/>
</dbReference>
<dbReference type="GO" id="GO:0016887">
    <property type="term" value="F:ATP hydrolysis activity"/>
    <property type="evidence" value="ECO:0007669"/>
    <property type="project" value="InterPro"/>
</dbReference>
<evidence type="ECO:0000313" key="13">
    <source>
        <dbReference type="Proteomes" id="UP000070612"/>
    </source>
</evidence>
<keyword evidence="2" id="KW-1003">Cell membrane</keyword>
<dbReference type="InterPro" id="IPR036412">
    <property type="entry name" value="HAD-like_sf"/>
</dbReference>
<feature type="domain" description="Cation-transporting P-type ATPase C-terminal" evidence="11">
    <location>
        <begin position="1294"/>
        <end position="1437"/>
    </location>
</feature>
<gene>
    <name evidence="12" type="ORF">AFM11_20375</name>
</gene>
<dbReference type="InterPro" id="IPR023299">
    <property type="entry name" value="ATPase_P-typ_cyto_dom_N"/>
</dbReference>
<dbReference type="GO" id="GO:0005524">
    <property type="term" value="F:ATP binding"/>
    <property type="evidence" value="ECO:0007669"/>
    <property type="project" value="InterPro"/>
</dbReference>
<dbReference type="PRINTS" id="PR00119">
    <property type="entry name" value="CATATPASE"/>
</dbReference>
<dbReference type="Gene3D" id="3.40.50.1000">
    <property type="entry name" value="HAD superfamily/HAD-like"/>
    <property type="match status" value="2"/>
</dbReference>
<comment type="catalytic activity">
    <reaction evidence="7">
        <text>ATP + H2O = ADP + phosphate + H(+)</text>
        <dbReference type="Rhea" id="RHEA:13065"/>
        <dbReference type="ChEBI" id="CHEBI:15377"/>
        <dbReference type="ChEBI" id="CHEBI:15378"/>
        <dbReference type="ChEBI" id="CHEBI:30616"/>
        <dbReference type="ChEBI" id="CHEBI:43474"/>
        <dbReference type="ChEBI" id="CHEBI:456216"/>
    </reaction>
</comment>
<evidence type="ECO:0000259" key="11">
    <source>
        <dbReference type="Pfam" id="PF00689"/>
    </source>
</evidence>
<comment type="subcellular location">
    <subcellularLocation>
        <location evidence="1">Cell membrane</location>
        <topology evidence="1">Multi-pass membrane protein</topology>
    </subcellularLocation>
</comment>
<keyword evidence="4" id="KW-1278">Translocase</keyword>
<dbReference type="InterPro" id="IPR001757">
    <property type="entry name" value="P_typ_ATPase"/>
</dbReference>
<feature type="signal peptide" evidence="9">
    <location>
        <begin position="1"/>
        <end position="27"/>
    </location>
</feature>
<dbReference type="SUPFAM" id="SSF56784">
    <property type="entry name" value="HAD-like"/>
    <property type="match status" value="1"/>
</dbReference>
<organism evidence="12 13">
    <name type="scientific">Mycolicibacterium wolinskyi</name>
    <dbReference type="NCBI Taxonomy" id="59750"/>
    <lineage>
        <taxon>Bacteria</taxon>
        <taxon>Bacillati</taxon>
        <taxon>Actinomycetota</taxon>
        <taxon>Actinomycetes</taxon>
        <taxon>Mycobacteriales</taxon>
        <taxon>Mycobacteriaceae</taxon>
        <taxon>Mycolicibacterium</taxon>
    </lineage>
</organism>
<proteinExistence type="predicted"/>
<dbReference type="Pfam" id="PF00702">
    <property type="entry name" value="Hydrolase"/>
    <property type="match status" value="1"/>
</dbReference>
<evidence type="ECO:0000313" key="12">
    <source>
        <dbReference type="EMBL" id="KWX22506.1"/>
    </source>
</evidence>
<accession>A0A132PJJ4</accession>
<dbReference type="Gene3D" id="1.20.1110.10">
    <property type="entry name" value="Calcium-transporting ATPase, transmembrane domain"/>
    <property type="match status" value="2"/>
</dbReference>
<dbReference type="SUPFAM" id="SSF81653">
    <property type="entry name" value="Calcium ATPase, transduction domain A"/>
    <property type="match status" value="1"/>
</dbReference>
<feature type="region of interest" description="Disordered" evidence="8">
    <location>
        <begin position="1455"/>
        <end position="1480"/>
    </location>
</feature>
<dbReference type="InterPro" id="IPR006068">
    <property type="entry name" value="ATPase_P-typ_cation-transptr_C"/>
</dbReference>
<evidence type="ECO:0000256" key="9">
    <source>
        <dbReference type="SAM" id="SignalP"/>
    </source>
</evidence>
<evidence type="ECO:0000259" key="10">
    <source>
        <dbReference type="Pfam" id="PF00122"/>
    </source>
</evidence>
<evidence type="ECO:0000256" key="8">
    <source>
        <dbReference type="SAM" id="MobiDB-lite"/>
    </source>
</evidence>
<evidence type="ECO:0000256" key="1">
    <source>
        <dbReference type="ARBA" id="ARBA00004651"/>
    </source>
</evidence>
<keyword evidence="13" id="KW-1185">Reference proteome</keyword>
<dbReference type="Proteomes" id="UP000070612">
    <property type="component" value="Unassembled WGS sequence"/>
</dbReference>
<evidence type="ECO:0000256" key="7">
    <source>
        <dbReference type="ARBA" id="ARBA00049360"/>
    </source>
</evidence>
<dbReference type="Gene3D" id="2.70.150.10">
    <property type="entry name" value="Calcium-transporting ATPase, cytoplasmic transduction domain A"/>
    <property type="match status" value="1"/>
</dbReference>
<dbReference type="SFLD" id="SFLDG00002">
    <property type="entry name" value="C1.7:_P-type_atpase_like"/>
    <property type="match status" value="1"/>
</dbReference>
<dbReference type="SUPFAM" id="SSF81665">
    <property type="entry name" value="Calcium ATPase, transmembrane domain M"/>
    <property type="match status" value="1"/>
</dbReference>
<protein>
    <submittedName>
        <fullName evidence="12">Haloacid dehalogenase</fullName>
    </submittedName>
</protein>
<sequence>MLTGLVTAPLRVAAVTTRMAINAAASAAGAAVGTALVAGEAVASAGQTVAGAAPDVGALTRAAIGIGVEALGGPPSRRVSTNGARRWIEVRGLHTERGADVGAAVRAAVCATPGVRQAVLNTAASRIVVTVDEAGPSATDLCAVVADAERSANTAAGRSGPASLPGDDAVLIARTAAAAVAAASVGLAVTCSVLRLRGITNAVAVPAALFDQTPRLRREIEQRLGPDATDLLFAVVNSTSAALTASPTAAAAEAAGRAMLAAEAWNARCAWQRHEPVMSDDSAPGGARRLVRADTAQAEGSADRYANRASAVGVGAAAALGVMTRNAGMAGAAVLVAMPKSLRTSREGLGCALTRGLHTHHHALVLSPRALRMLDRVDALVVDPRALYTEELMISRVRGLSNSDRATAWEAARVALDAGRLGPGWHPMSSIPGAGDTGEALVSSIRDPYASALLAEARRAKLRVVSIDDDGLRSLAQGFDDLRSVDESVDVALAAAVDALAADGATVALVTSPQMRKAHAAHMVIGVQPPGQQVPWGSDVVVSDLTGAWRLLHALPVARRVSDKAVQLAASTSAIGALMLVPGVVGNGPASISAGAAAGLWNGFAAGTGVFHAPLPLPEAGHDWHALPVAEVRRLLPRPDNEAEPPTNDLAVSAPVHRLCGVALDSLRTVRDFLAEVRRDLDDPITPLLVTGAAASALLGSPVDAVLVSSVLAANAAVSAEQQLLAEHTIRRLLAVQEPLARRRVGPLEERRNEKVPADRLSPGDIIEVVGGEVVPADARLLEAANIEVDESTLTGESLPVAKDTAPTPGAPLAERMCMLYGGTTMLSGSGVAVVTAVGAGTEMRRAMAMAPRKSAEIGLHAQLRHITKRAMPISISGGALVGLLGILRGTPLRRSLAEAVSVIVAAVPEGLPLVATLAQLAAARKLTDKAVLVRNPHSVEAFARLDVVCFDKTGTLSENRLQVKSTLPLSGYTDTEVLATAARTTFARPGHRAEHATDDAIRTAVDGVSAPNFDEREAFLPFQSDRPFAAALIEHTISIKGAPELISSALTDDNEHFSKAVDEMSTAGLRVLAVAERHLDAEQAAAAKADPNILEELCRSRLTPVGLLGLADTPRAAARSLLTELTDRGIGVRLITGDHPVTAKAVAAELGLAVSDDEVMTGTTWETLSAHERTEAVTKCQVFARMTPENKIDVVQTLEAAGLVTAMVGDGANDAAAIRAASVGVGVVARGSDPARTAADVMLLDGRIEALLDAIDEGHQLWRRVHSAVSVLLGGNAGEICFALLTTLLTGDSALNTRQMLLVNLLTDALPAAALAVSDQTRTGEVYHDETTLWRDIGVRGAATTGGATLAWLLARPTGTARHAATVALIGLVGTQLMQTVVDSNSPAVVMTSLGSFVVMGGVISTPGLSRLFGCTPVGPVGWSQGLLAAAGATALSAFAPGVLSRIVDQVQSRLPARDGPASRGNTSHRDAPTELAPP</sequence>
<feature type="chain" id="PRO_5039222263" evidence="9">
    <location>
        <begin position="28"/>
        <end position="1480"/>
    </location>
</feature>
<evidence type="ECO:0000256" key="4">
    <source>
        <dbReference type="ARBA" id="ARBA00022967"/>
    </source>
</evidence>
<evidence type="ECO:0000256" key="2">
    <source>
        <dbReference type="ARBA" id="ARBA00022475"/>
    </source>
</evidence>
<evidence type="ECO:0000256" key="3">
    <source>
        <dbReference type="ARBA" id="ARBA00022692"/>
    </source>
</evidence>
<dbReference type="PRINTS" id="PR00120">
    <property type="entry name" value="HATPASE"/>
</dbReference>
<keyword evidence="6" id="KW-0472">Membrane</keyword>
<comment type="caution">
    <text evidence="12">The sequence shown here is derived from an EMBL/GenBank/DDBJ whole genome shotgun (WGS) entry which is preliminary data.</text>
</comment>
<dbReference type="NCBIfam" id="TIGR01494">
    <property type="entry name" value="ATPase_P-type"/>
    <property type="match status" value="2"/>
</dbReference>
<evidence type="ECO:0000256" key="6">
    <source>
        <dbReference type="ARBA" id="ARBA00023136"/>
    </source>
</evidence>
<evidence type="ECO:0000256" key="5">
    <source>
        <dbReference type="ARBA" id="ARBA00022989"/>
    </source>
</evidence>
<dbReference type="InterPro" id="IPR059000">
    <property type="entry name" value="ATPase_P-type_domA"/>
</dbReference>
<dbReference type="InterPro" id="IPR008250">
    <property type="entry name" value="ATPase_P-typ_transduc_dom_A_sf"/>
</dbReference>
<dbReference type="GO" id="GO:0005886">
    <property type="term" value="C:plasma membrane"/>
    <property type="evidence" value="ECO:0007669"/>
    <property type="project" value="UniProtKB-SubCell"/>
</dbReference>
<keyword evidence="9" id="KW-0732">Signal</keyword>
<dbReference type="EMBL" id="LGTW01000013">
    <property type="protein sequence ID" value="KWX22506.1"/>
    <property type="molecule type" value="Genomic_DNA"/>
</dbReference>
<dbReference type="InterPro" id="IPR023214">
    <property type="entry name" value="HAD_sf"/>
</dbReference>
<dbReference type="Gene3D" id="3.40.1110.10">
    <property type="entry name" value="Calcium-transporting ATPase, cytoplasmic domain N"/>
    <property type="match status" value="2"/>
</dbReference>
<dbReference type="SFLD" id="SFLDS00003">
    <property type="entry name" value="Haloacid_Dehalogenase"/>
    <property type="match status" value="1"/>
</dbReference>
<dbReference type="Pfam" id="PF00122">
    <property type="entry name" value="E1-E2_ATPase"/>
    <property type="match status" value="1"/>
</dbReference>
<dbReference type="PATRIC" id="fig|59750.3.peg.1409"/>
<dbReference type="InterPro" id="IPR023298">
    <property type="entry name" value="ATPase_P-typ_TM_dom_sf"/>
</dbReference>
<dbReference type="Pfam" id="PF00689">
    <property type="entry name" value="Cation_ATPase_C"/>
    <property type="match status" value="1"/>
</dbReference>
<keyword evidence="3" id="KW-0812">Transmembrane</keyword>
<dbReference type="InterPro" id="IPR044492">
    <property type="entry name" value="P_typ_ATPase_HD_dom"/>
</dbReference>